<proteinExistence type="predicted"/>
<keyword evidence="2" id="KW-1185">Reference proteome</keyword>
<dbReference type="Proteomes" id="UP001140091">
    <property type="component" value="Unassembled WGS sequence"/>
</dbReference>
<sequence>MNTHSSQLRKYLPITQNLVQASPDFLTLRQFSKSLSNIPGFGSGIKVPKVYYNVKGFERDWFARGIEDLEPFQKNLDNVVRADLKPATILLFVVIVRAAACSEWLGPEDGTASR</sequence>
<feature type="non-terminal residue" evidence="1">
    <location>
        <position position="114"/>
    </location>
</feature>
<dbReference type="AlphaFoldDB" id="A0A9W8MJP6"/>
<evidence type="ECO:0000313" key="2">
    <source>
        <dbReference type="Proteomes" id="UP001140091"/>
    </source>
</evidence>
<evidence type="ECO:0000313" key="1">
    <source>
        <dbReference type="EMBL" id="KAJ2932437.1"/>
    </source>
</evidence>
<organism evidence="1 2">
    <name type="scientific">Candolleomyces eurysporus</name>
    <dbReference type="NCBI Taxonomy" id="2828524"/>
    <lineage>
        <taxon>Eukaryota</taxon>
        <taxon>Fungi</taxon>
        <taxon>Dikarya</taxon>
        <taxon>Basidiomycota</taxon>
        <taxon>Agaricomycotina</taxon>
        <taxon>Agaricomycetes</taxon>
        <taxon>Agaricomycetidae</taxon>
        <taxon>Agaricales</taxon>
        <taxon>Agaricineae</taxon>
        <taxon>Psathyrellaceae</taxon>
        <taxon>Candolleomyces</taxon>
    </lineage>
</organism>
<comment type="caution">
    <text evidence="1">The sequence shown here is derived from an EMBL/GenBank/DDBJ whole genome shotgun (WGS) entry which is preliminary data.</text>
</comment>
<name>A0A9W8MJP6_9AGAR</name>
<dbReference type="EMBL" id="JANBPK010000772">
    <property type="protein sequence ID" value="KAJ2932437.1"/>
    <property type="molecule type" value="Genomic_DNA"/>
</dbReference>
<accession>A0A9W8MJP6</accession>
<reference evidence="1" key="1">
    <citation type="submission" date="2022-06" db="EMBL/GenBank/DDBJ databases">
        <title>Genome Sequence of Candolleomyces eurysporus.</title>
        <authorList>
            <person name="Buettner E."/>
        </authorList>
    </citation>
    <scope>NUCLEOTIDE SEQUENCE</scope>
    <source>
        <strain evidence="1">VTCC 930004</strain>
    </source>
</reference>
<gene>
    <name evidence="1" type="ORF">H1R20_g4656</name>
</gene>
<protein>
    <submittedName>
        <fullName evidence="1">Uncharacterized protein</fullName>
    </submittedName>
</protein>